<gene>
    <name evidence="1" type="ORF">BLA29_011072</name>
</gene>
<evidence type="ECO:0000313" key="1">
    <source>
        <dbReference type="EMBL" id="OTF78988.1"/>
    </source>
</evidence>
<feature type="non-terminal residue" evidence="1">
    <location>
        <position position="51"/>
    </location>
</feature>
<dbReference type="EMBL" id="MUJZ01025425">
    <property type="protein sequence ID" value="OTF78988.1"/>
    <property type="molecule type" value="Genomic_DNA"/>
</dbReference>
<name>A0A1Y3BGI6_EURMA</name>
<accession>A0A1Y3BGI6</accession>
<protein>
    <submittedName>
        <fullName evidence="1">Uncharacterized protein</fullName>
    </submittedName>
</protein>
<comment type="caution">
    <text evidence="1">The sequence shown here is derived from an EMBL/GenBank/DDBJ whole genome shotgun (WGS) entry which is preliminary data.</text>
</comment>
<dbReference type="AlphaFoldDB" id="A0A1Y3BGI6"/>
<reference evidence="1 2" key="1">
    <citation type="submission" date="2017-03" db="EMBL/GenBank/DDBJ databases">
        <title>Genome Survey of Euroglyphus maynei.</title>
        <authorList>
            <person name="Arlian L.G."/>
            <person name="Morgan M.S."/>
            <person name="Rider S.D."/>
        </authorList>
    </citation>
    <scope>NUCLEOTIDE SEQUENCE [LARGE SCALE GENOMIC DNA]</scope>
    <source>
        <strain evidence="1">Arlian Lab</strain>
        <tissue evidence="1">Whole body</tissue>
    </source>
</reference>
<proteinExistence type="predicted"/>
<organism evidence="1 2">
    <name type="scientific">Euroglyphus maynei</name>
    <name type="common">Mayne's house dust mite</name>
    <dbReference type="NCBI Taxonomy" id="6958"/>
    <lineage>
        <taxon>Eukaryota</taxon>
        <taxon>Metazoa</taxon>
        <taxon>Ecdysozoa</taxon>
        <taxon>Arthropoda</taxon>
        <taxon>Chelicerata</taxon>
        <taxon>Arachnida</taxon>
        <taxon>Acari</taxon>
        <taxon>Acariformes</taxon>
        <taxon>Sarcoptiformes</taxon>
        <taxon>Astigmata</taxon>
        <taxon>Psoroptidia</taxon>
        <taxon>Analgoidea</taxon>
        <taxon>Pyroglyphidae</taxon>
        <taxon>Pyroglyphinae</taxon>
        <taxon>Euroglyphus</taxon>
    </lineage>
</organism>
<sequence>MQNFSTVFHVLSIRKLFVIDPKKIVRSVLHQHVSVCKNPMMVPVMHNDSKN</sequence>
<dbReference type="Proteomes" id="UP000194236">
    <property type="component" value="Unassembled WGS sequence"/>
</dbReference>
<evidence type="ECO:0000313" key="2">
    <source>
        <dbReference type="Proteomes" id="UP000194236"/>
    </source>
</evidence>
<keyword evidence="2" id="KW-1185">Reference proteome</keyword>